<feature type="domain" description="Membrane insertase YidC/Oxa/ALB C-terminal" evidence="15">
    <location>
        <begin position="386"/>
        <end position="587"/>
    </location>
</feature>
<evidence type="ECO:0000256" key="13">
    <source>
        <dbReference type="HAMAP-Rule" id="MF_01810"/>
    </source>
</evidence>
<dbReference type="PRINTS" id="PR00701">
    <property type="entry name" value="60KDINNERMP"/>
</dbReference>
<keyword evidence="10 13" id="KW-0143">Chaperone</keyword>
<name>A0ABQ4PWB7_9PROT</name>
<comment type="function">
    <text evidence="13">Required for the insertion and/or proper folding and/or complex formation of integral membrane proteins into the membrane. Involved in integration of membrane proteins that insert both dependently and independently of the Sec translocase complex, as well as at least some lipoproteins. Aids folding of multispanning membrane proteins.</text>
</comment>
<evidence type="ECO:0000313" key="18">
    <source>
        <dbReference type="Proteomes" id="UP001161064"/>
    </source>
</evidence>
<feature type="transmembrane region" description="Helical" evidence="13">
    <location>
        <begin position="448"/>
        <end position="468"/>
    </location>
</feature>
<evidence type="ECO:0000259" key="15">
    <source>
        <dbReference type="Pfam" id="PF02096"/>
    </source>
</evidence>
<dbReference type="Proteomes" id="UP001161064">
    <property type="component" value="Unassembled WGS sequence"/>
</dbReference>
<keyword evidence="4 13" id="KW-0813">Transport</keyword>
<evidence type="ECO:0000256" key="4">
    <source>
        <dbReference type="ARBA" id="ARBA00022448"/>
    </source>
</evidence>
<feature type="transmembrane region" description="Helical" evidence="13">
    <location>
        <begin position="363"/>
        <end position="381"/>
    </location>
</feature>
<dbReference type="PANTHER" id="PTHR12428:SF65">
    <property type="entry name" value="CYTOCHROME C OXIDASE ASSEMBLY PROTEIN COX18, MITOCHONDRIAL"/>
    <property type="match status" value="1"/>
</dbReference>
<dbReference type="Pfam" id="PF14849">
    <property type="entry name" value="YidC_periplas"/>
    <property type="match status" value="1"/>
</dbReference>
<dbReference type="PRINTS" id="PR01900">
    <property type="entry name" value="YIDCPROTEIN"/>
</dbReference>
<evidence type="ECO:0000256" key="9">
    <source>
        <dbReference type="ARBA" id="ARBA00023136"/>
    </source>
</evidence>
<sequence>MAPSPMSSPPSTSDTKNLAIAIGISLAILLGFQYFYEAPRERARLAEMAQKREAQAVAKAQTAPGAQPTANLETTKGVSTPVDRSQALALSQRIPIEANSVSGSISTLGARFDDLVLRRYRETIKKDSKAITLLHPQGTADGYYGFFGFTTTDPIAGTLPGPNTVWTAASDENLTPTTPVILTYDNGQGLKFERTIKIDGDYLFTITDRVTNTGASPVTLQAYGALRRHAKPKEAPNGINHEGMVGVFDGKLKLMDYKKLEKGEALQQSATGGWLGITDKFWLSALIPDQKTKLVGAYKVTQLPNEEVFETSFIAAPDSLGIGQTISNTHYLYAGAKRVSELRSVGAQLGLARFEDAVDWGMFWFLTKPFYAMLMFFNGLVGNNIGIAILMVTVVIKIVTFPLVYTSYKSFAKLRDLAPKMAEIKERFAADVQRQQQETMKLYQSEKINPVAGCIPALLQMPIFFALFKVLSISLELRHAPFYGWIPDLSAKDPTTIFNLFGLLPFDPTALPLIGTFLAIGAWPILYGISFWLLQKMQPTATDPMQAQIFALMPWIFVFVFAGFGSGLVIYYTWSNLLTIVQQYVIAKRSGTSNPIDEFFGKFGKKTVT</sequence>
<keyword evidence="8 13" id="KW-1133">Transmembrane helix</keyword>
<dbReference type="HAMAP" id="MF_01810">
    <property type="entry name" value="YidC_type1"/>
    <property type="match status" value="1"/>
</dbReference>
<comment type="subcellular location">
    <subcellularLocation>
        <location evidence="1">Cell inner membrane</location>
        <topology evidence="1">Multi-pass membrane protein</topology>
    </subcellularLocation>
    <subcellularLocation>
        <location evidence="13">Cell membrane</location>
        <topology evidence="13">Multi-pass membrane protein</topology>
    </subcellularLocation>
</comment>
<evidence type="ECO:0000259" key="16">
    <source>
        <dbReference type="Pfam" id="PF14849"/>
    </source>
</evidence>
<evidence type="ECO:0000313" key="17">
    <source>
        <dbReference type="EMBL" id="GIU67220.1"/>
    </source>
</evidence>
<feature type="compositionally biased region" description="Polar residues" evidence="14">
    <location>
        <begin position="68"/>
        <end position="78"/>
    </location>
</feature>
<dbReference type="InterPro" id="IPR047196">
    <property type="entry name" value="YidC_ALB_C"/>
</dbReference>
<keyword evidence="6 13" id="KW-0812">Transmembrane</keyword>
<dbReference type="Gene3D" id="2.70.98.90">
    <property type="match status" value="1"/>
</dbReference>
<feature type="transmembrane region" description="Helical" evidence="13">
    <location>
        <begin position="18"/>
        <end position="36"/>
    </location>
</feature>
<feature type="transmembrane region" description="Helical" evidence="13">
    <location>
        <begin position="510"/>
        <end position="534"/>
    </location>
</feature>
<dbReference type="PANTHER" id="PTHR12428">
    <property type="entry name" value="OXA1"/>
    <property type="match status" value="1"/>
</dbReference>
<evidence type="ECO:0000256" key="6">
    <source>
        <dbReference type="ARBA" id="ARBA00022692"/>
    </source>
</evidence>
<dbReference type="NCBIfam" id="TIGR03592">
    <property type="entry name" value="yidC_oxa1_cterm"/>
    <property type="match status" value="1"/>
</dbReference>
<protein>
    <recommendedName>
        <fullName evidence="3 13">Membrane protein insertase YidC</fullName>
    </recommendedName>
    <alternativeName>
        <fullName evidence="12 13">Foldase YidC</fullName>
    </alternativeName>
    <alternativeName>
        <fullName evidence="11 13">Membrane integrase YidC</fullName>
    </alternativeName>
    <alternativeName>
        <fullName evidence="13">Membrane protein YidC</fullName>
    </alternativeName>
</protein>
<dbReference type="CDD" id="cd19961">
    <property type="entry name" value="EcYidC-like_peri"/>
    <property type="match status" value="1"/>
</dbReference>
<keyword evidence="18" id="KW-1185">Reference proteome</keyword>
<comment type="caution">
    <text evidence="17">The sequence shown here is derived from an EMBL/GenBank/DDBJ whole genome shotgun (WGS) entry which is preliminary data.</text>
</comment>
<dbReference type="InterPro" id="IPR001708">
    <property type="entry name" value="YidC/ALB3/OXA1/COX18"/>
</dbReference>
<evidence type="ECO:0000256" key="7">
    <source>
        <dbReference type="ARBA" id="ARBA00022927"/>
    </source>
</evidence>
<keyword evidence="5 13" id="KW-1003">Cell membrane</keyword>
<feature type="region of interest" description="Disordered" evidence="14">
    <location>
        <begin position="56"/>
        <end position="78"/>
    </location>
</feature>
<dbReference type="EMBL" id="BPFZ01000007">
    <property type="protein sequence ID" value="GIU67220.1"/>
    <property type="molecule type" value="Genomic_DNA"/>
</dbReference>
<evidence type="ECO:0000256" key="8">
    <source>
        <dbReference type="ARBA" id="ARBA00022989"/>
    </source>
</evidence>
<keyword evidence="7 13" id="KW-0653">Protein transport</keyword>
<dbReference type="NCBIfam" id="NF002353">
    <property type="entry name" value="PRK01318.1-4"/>
    <property type="match status" value="1"/>
</dbReference>
<evidence type="ECO:0000256" key="10">
    <source>
        <dbReference type="ARBA" id="ARBA00023186"/>
    </source>
</evidence>
<dbReference type="CDD" id="cd20070">
    <property type="entry name" value="5TM_YidC_Alb3"/>
    <property type="match status" value="1"/>
</dbReference>
<evidence type="ECO:0000256" key="1">
    <source>
        <dbReference type="ARBA" id="ARBA00004429"/>
    </source>
</evidence>
<reference evidence="17" key="2">
    <citation type="journal article" date="2023" name="ISME Commun">
        <title>Characterization of a bloom-associated alphaproteobacterial lineage, 'Candidatus Phycosocius': insights into freshwater algal-bacterial interactions.</title>
        <authorList>
            <person name="Tanabe Y."/>
            <person name="Yamaguchi H."/>
            <person name="Yoshida M."/>
            <person name="Kai A."/>
            <person name="Okazaki Y."/>
        </authorList>
    </citation>
    <scope>NUCLEOTIDE SEQUENCE</scope>
    <source>
        <strain evidence="17">BOTRYCO-1</strain>
    </source>
</reference>
<dbReference type="InterPro" id="IPR028055">
    <property type="entry name" value="YidC/Oxa/ALB_C"/>
</dbReference>
<dbReference type="InterPro" id="IPR038221">
    <property type="entry name" value="YidC_periplasmic_sf"/>
</dbReference>
<reference evidence="17" key="1">
    <citation type="submission" date="2021-05" db="EMBL/GenBank/DDBJ databases">
        <authorList>
            <person name="Tanabe Y."/>
        </authorList>
    </citation>
    <scope>NUCLEOTIDE SEQUENCE</scope>
    <source>
        <strain evidence="17">BOTRYCO-1</strain>
    </source>
</reference>
<feature type="transmembrane region" description="Helical" evidence="13">
    <location>
        <begin position="387"/>
        <end position="405"/>
    </location>
</feature>
<gene>
    <name evidence="13 17" type="primary">yidC</name>
    <name evidence="17" type="ORF">PsB1_1374</name>
</gene>
<evidence type="ECO:0000256" key="2">
    <source>
        <dbReference type="ARBA" id="ARBA00010527"/>
    </source>
</evidence>
<evidence type="ECO:0000256" key="11">
    <source>
        <dbReference type="ARBA" id="ARBA00033245"/>
    </source>
</evidence>
<dbReference type="Pfam" id="PF02096">
    <property type="entry name" value="60KD_IMP"/>
    <property type="match status" value="1"/>
</dbReference>
<evidence type="ECO:0000256" key="14">
    <source>
        <dbReference type="SAM" id="MobiDB-lite"/>
    </source>
</evidence>
<feature type="domain" description="Membrane insertase YidC N-terminal" evidence="16">
    <location>
        <begin position="93"/>
        <end position="372"/>
    </location>
</feature>
<evidence type="ECO:0000256" key="3">
    <source>
        <dbReference type="ARBA" id="ARBA00015325"/>
    </source>
</evidence>
<feature type="transmembrane region" description="Helical" evidence="13">
    <location>
        <begin position="555"/>
        <end position="574"/>
    </location>
</feature>
<dbReference type="InterPro" id="IPR019998">
    <property type="entry name" value="Membr_insert_YidC"/>
</dbReference>
<comment type="similarity">
    <text evidence="2 13">Belongs to the OXA1/ALB3/YidC family. Type 1 subfamily.</text>
</comment>
<keyword evidence="9 13" id="KW-0472">Membrane</keyword>
<evidence type="ECO:0000256" key="5">
    <source>
        <dbReference type="ARBA" id="ARBA00022475"/>
    </source>
</evidence>
<organism evidence="17 18">
    <name type="scientific">Candidatus Phycosocius spiralis</name>
    <dbReference type="NCBI Taxonomy" id="2815099"/>
    <lineage>
        <taxon>Bacteria</taxon>
        <taxon>Pseudomonadati</taxon>
        <taxon>Pseudomonadota</taxon>
        <taxon>Alphaproteobacteria</taxon>
        <taxon>Caulobacterales</taxon>
        <taxon>Caulobacterales incertae sedis</taxon>
        <taxon>Candidatus Phycosocius</taxon>
    </lineage>
</organism>
<evidence type="ECO:0000256" key="12">
    <source>
        <dbReference type="ARBA" id="ARBA00033342"/>
    </source>
</evidence>
<proteinExistence type="inferred from homology"/>
<dbReference type="InterPro" id="IPR028053">
    <property type="entry name" value="Membr_insert_YidC_N"/>
</dbReference>
<comment type="subunit">
    <text evidence="13">Interacts with the Sec translocase complex via SecD. Specifically interacts with transmembrane segments of nascent integral membrane proteins during membrane integration.</text>
</comment>
<accession>A0ABQ4PWB7</accession>
<dbReference type="NCBIfam" id="TIGR03593">
    <property type="entry name" value="yidC_nterm"/>
    <property type="match status" value="1"/>
</dbReference>